<reference evidence="5" key="1">
    <citation type="submission" date="2016-10" db="EMBL/GenBank/DDBJ databases">
        <authorList>
            <person name="Varghese N."/>
            <person name="Submissions S."/>
        </authorList>
    </citation>
    <scope>NUCLEOTIDE SEQUENCE [LARGE SCALE GENOMIC DNA]</scope>
    <source>
        <strain evidence="5">DSM 5918</strain>
    </source>
</reference>
<feature type="domain" description="LptD C-terminal" evidence="2">
    <location>
        <begin position="288"/>
        <end position="707"/>
    </location>
</feature>
<feature type="domain" description="LPS-assembly protein LptD central" evidence="3">
    <location>
        <begin position="178"/>
        <end position="269"/>
    </location>
</feature>
<dbReference type="InterPro" id="IPR007543">
    <property type="entry name" value="LptD_C"/>
</dbReference>
<evidence type="ECO:0000256" key="1">
    <source>
        <dbReference type="SAM" id="SignalP"/>
    </source>
</evidence>
<evidence type="ECO:0000313" key="5">
    <source>
        <dbReference type="Proteomes" id="UP000198635"/>
    </source>
</evidence>
<organism evidence="4 5">
    <name type="scientific">Desulfomicrobium apsheronum</name>
    <dbReference type="NCBI Taxonomy" id="52560"/>
    <lineage>
        <taxon>Bacteria</taxon>
        <taxon>Pseudomonadati</taxon>
        <taxon>Thermodesulfobacteriota</taxon>
        <taxon>Desulfovibrionia</taxon>
        <taxon>Desulfovibrionales</taxon>
        <taxon>Desulfomicrobiaceae</taxon>
        <taxon>Desulfomicrobium</taxon>
    </lineage>
</organism>
<dbReference type="Pfam" id="PF04453">
    <property type="entry name" value="LptD"/>
    <property type="match status" value="1"/>
</dbReference>
<dbReference type="AlphaFoldDB" id="A0A1I3XNI4"/>
<dbReference type="Proteomes" id="UP000198635">
    <property type="component" value="Unassembled WGS sequence"/>
</dbReference>
<dbReference type="GO" id="GO:0015920">
    <property type="term" value="P:lipopolysaccharide transport"/>
    <property type="evidence" value="ECO:0007669"/>
    <property type="project" value="InterPro"/>
</dbReference>
<evidence type="ECO:0000259" key="2">
    <source>
        <dbReference type="Pfam" id="PF04453"/>
    </source>
</evidence>
<dbReference type="GO" id="GO:1990351">
    <property type="term" value="C:transporter complex"/>
    <property type="evidence" value="ECO:0007669"/>
    <property type="project" value="TreeGrafter"/>
</dbReference>
<dbReference type="GO" id="GO:0009279">
    <property type="term" value="C:cell outer membrane"/>
    <property type="evidence" value="ECO:0007669"/>
    <property type="project" value="InterPro"/>
</dbReference>
<dbReference type="HAMAP" id="MF_01411">
    <property type="entry name" value="LPS_assembly_LptD"/>
    <property type="match status" value="1"/>
</dbReference>
<sequence>MKLRILFISLLCVTSLLALAVFDPAAAQDEAPQSWRLLADKTAASHDNQYLEAFGNVVLDRGSDYIRADYARYYQSTKWVFLKGNVDARFQGDFMKAEEAEFDLNTNTGWLKNGRIFMQEPHMYFEGAVLKKTGQDTYEFREATITVCDGDRPAWSIKSSRGDITVDGYAHLWTPRFQILDQPVLAAPYAVIPVKTKRQSGFLLPEIGTSDRLGITYDQPYYQVIDEEQDVTLYSHLMTNKGLMLGAEYRMVPDIHSKGIWKLDYLYDQQTESESLYSDNTDMARENRNRWWARGKFDGYLGEPDWNIKFDLDMVSDQDYLREFSRGYSGFNKSRRDFLQYFGRDIEDSDSNLRINRALLSRNWGDIGFQGLLEYTQNLEYGSNNNLTEKQRAFDPTLQRLPELNLHLYQTQLFDTPLTVEGSSQLASFWREYGTTGSRFDIHPIIGMPMHFEYGSIIPKAGLRSISYFIQRFEGDDDNVDTDKSTQTRFFPDFSTTAYTEFSKIFTINEENSIDKDAQTPTWLKLKHALQPRLEYTYIPYDEQEKYPYFDETDRIDAKNELKYSITNIFTCKTGKWQPSPEEQGQPGLQMDFFEMARLRFEQSYSLREERRNDDTDEYPNRPFSDVLTDLTTRINPWLYLNNKTWFSTYESRITEHEHSLSAYYDELLYASFGLDFLEEIDEYLRQEQERQRIASFGGGIAINNQWSAAFLYRVDWEASTDLEKRLTLRYDHQCFSAETSWSQTDEDSRFEFRVILAQLGSLGR</sequence>
<keyword evidence="5" id="KW-1185">Reference proteome</keyword>
<dbReference type="PANTHER" id="PTHR30189:SF1">
    <property type="entry name" value="LPS-ASSEMBLY PROTEIN LPTD"/>
    <property type="match status" value="1"/>
</dbReference>
<protein>
    <submittedName>
        <fullName evidence="4">LPS-assembly protein</fullName>
    </submittedName>
</protein>
<name>A0A1I3XNI4_9BACT</name>
<feature type="signal peptide" evidence="1">
    <location>
        <begin position="1"/>
        <end position="20"/>
    </location>
</feature>
<dbReference type="Pfam" id="PF19838">
    <property type="entry name" value="LptD_2"/>
    <property type="match status" value="1"/>
</dbReference>
<feature type="chain" id="PRO_5039953076" evidence="1">
    <location>
        <begin position="21"/>
        <end position="765"/>
    </location>
</feature>
<keyword evidence="1" id="KW-0732">Signal</keyword>
<dbReference type="STRING" id="52560.SAMN04488082_1175"/>
<dbReference type="EMBL" id="FORX01000017">
    <property type="protein sequence ID" value="SFK21048.1"/>
    <property type="molecule type" value="Genomic_DNA"/>
</dbReference>
<dbReference type="InterPro" id="IPR020889">
    <property type="entry name" value="LipoPS_assembly_LptD"/>
</dbReference>
<accession>A0A1I3XNI4</accession>
<evidence type="ECO:0000313" key="4">
    <source>
        <dbReference type="EMBL" id="SFK21048.1"/>
    </source>
</evidence>
<dbReference type="GO" id="GO:0043165">
    <property type="term" value="P:Gram-negative-bacterium-type cell outer membrane assembly"/>
    <property type="evidence" value="ECO:0007669"/>
    <property type="project" value="InterPro"/>
</dbReference>
<dbReference type="InterPro" id="IPR045659">
    <property type="entry name" value="LptD_2"/>
</dbReference>
<gene>
    <name evidence="4" type="ORF">SAMN04488082_1175</name>
</gene>
<proteinExistence type="inferred from homology"/>
<dbReference type="InterPro" id="IPR050218">
    <property type="entry name" value="LptD"/>
</dbReference>
<evidence type="ECO:0000259" key="3">
    <source>
        <dbReference type="Pfam" id="PF19838"/>
    </source>
</evidence>
<dbReference type="PANTHER" id="PTHR30189">
    <property type="entry name" value="LPS-ASSEMBLY PROTEIN"/>
    <property type="match status" value="1"/>
</dbReference>